<dbReference type="InterPro" id="IPR047240">
    <property type="entry name" value="SANT_CDC5L_II"/>
</dbReference>
<evidence type="ECO:0000313" key="18">
    <source>
        <dbReference type="EMBL" id="KAF6504314.1"/>
    </source>
</evidence>
<dbReference type="AlphaFoldDB" id="A0A7J8K628"/>
<evidence type="ECO:0000256" key="3">
    <source>
        <dbReference type="ARBA" id="ARBA00022728"/>
    </source>
</evidence>
<proteinExistence type="inferred from homology"/>
<feature type="domain" description="HTH myb-type" evidence="17">
    <location>
        <begin position="1"/>
        <end position="58"/>
    </location>
</feature>
<feature type="domain" description="Myb-like" evidence="16">
    <location>
        <begin position="3"/>
        <end position="54"/>
    </location>
</feature>
<keyword evidence="8" id="KW-0508">mRNA splicing</keyword>
<dbReference type="GO" id="GO:0005681">
    <property type="term" value="C:spliceosomal complex"/>
    <property type="evidence" value="ECO:0007669"/>
    <property type="project" value="UniProtKB-KW"/>
</dbReference>
<organism evidence="18 19">
    <name type="scientific">Rousettus aegyptiacus</name>
    <name type="common">Egyptian fruit bat</name>
    <name type="synonym">Pteropus aegyptiacus</name>
    <dbReference type="NCBI Taxonomy" id="9407"/>
    <lineage>
        <taxon>Eukaryota</taxon>
        <taxon>Metazoa</taxon>
        <taxon>Chordata</taxon>
        <taxon>Craniata</taxon>
        <taxon>Vertebrata</taxon>
        <taxon>Euteleostomi</taxon>
        <taxon>Mammalia</taxon>
        <taxon>Eutheria</taxon>
        <taxon>Laurasiatheria</taxon>
        <taxon>Chiroptera</taxon>
        <taxon>Yinpterochiroptera</taxon>
        <taxon>Pteropodoidea</taxon>
        <taxon>Pteropodidae</taxon>
        <taxon>Rousettinae</taxon>
        <taxon>Rousettus</taxon>
    </lineage>
</organism>
<evidence type="ECO:0000256" key="6">
    <source>
        <dbReference type="ARBA" id="ARBA00023054"/>
    </source>
</evidence>
<protein>
    <recommendedName>
        <fullName evidence="13">Cell division cycle 5-like protein</fullName>
    </recommendedName>
</protein>
<dbReference type="GO" id="GO:0000981">
    <property type="term" value="F:DNA-binding transcription factor activity, RNA polymerase II-specific"/>
    <property type="evidence" value="ECO:0007669"/>
    <property type="project" value="TreeGrafter"/>
</dbReference>
<dbReference type="GO" id="GO:0000977">
    <property type="term" value="F:RNA polymerase II transcription regulatory region sequence-specific DNA binding"/>
    <property type="evidence" value="ECO:0007669"/>
    <property type="project" value="TreeGrafter"/>
</dbReference>
<dbReference type="Pfam" id="PF13921">
    <property type="entry name" value="Myb_DNA-bind_6"/>
    <property type="match status" value="1"/>
</dbReference>
<dbReference type="CDD" id="cd00167">
    <property type="entry name" value="SANT"/>
    <property type="match status" value="1"/>
</dbReference>
<evidence type="ECO:0000256" key="2">
    <source>
        <dbReference type="ARBA" id="ARBA00022664"/>
    </source>
</evidence>
<evidence type="ECO:0000256" key="1">
    <source>
        <dbReference type="ARBA" id="ARBA00010506"/>
    </source>
</evidence>
<keyword evidence="9" id="KW-0234">DNA repair</keyword>
<dbReference type="FunFam" id="1.10.10.60:FF:000021">
    <property type="entry name" value="CDC5 cell division cycle 5-like"/>
    <property type="match status" value="1"/>
</dbReference>
<dbReference type="PANTHER" id="PTHR45885:SF1">
    <property type="entry name" value="CELL DIVISION CYCLE 5-LIKE PROTEIN"/>
    <property type="match status" value="1"/>
</dbReference>
<evidence type="ECO:0000313" key="19">
    <source>
        <dbReference type="Proteomes" id="UP000593571"/>
    </source>
</evidence>
<keyword evidence="19" id="KW-1185">Reference proteome</keyword>
<evidence type="ECO:0000259" key="17">
    <source>
        <dbReference type="PROSITE" id="PS51294"/>
    </source>
</evidence>
<keyword evidence="7" id="KW-0238">DNA-binding</keyword>
<dbReference type="GO" id="GO:0016607">
    <property type="term" value="C:nuclear speck"/>
    <property type="evidence" value="ECO:0007669"/>
    <property type="project" value="UniProtKB-ARBA"/>
</dbReference>
<dbReference type="Gene3D" id="1.10.10.60">
    <property type="entry name" value="Homeodomain-like"/>
    <property type="match status" value="2"/>
</dbReference>
<keyword evidence="18" id="KW-0132">Cell division</keyword>
<feature type="domain" description="HTH myb-type" evidence="17">
    <location>
        <begin position="59"/>
        <end position="108"/>
    </location>
</feature>
<evidence type="ECO:0000256" key="9">
    <source>
        <dbReference type="ARBA" id="ARBA00023204"/>
    </source>
</evidence>
<dbReference type="GO" id="GO:0006281">
    <property type="term" value="P:DNA repair"/>
    <property type="evidence" value="ECO:0007669"/>
    <property type="project" value="UniProtKB-KW"/>
</dbReference>
<dbReference type="GO" id="GO:0019904">
    <property type="term" value="F:protein domain specific binding"/>
    <property type="evidence" value="ECO:0007669"/>
    <property type="project" value="UniProtKB-ARBA"/>
</dbReference>
<evidence type="ECO:0000256" key="11">
    <source>
        <dbReference type="ARBA" id="ARBA00023306"/>
    </source>
</evidence>
<reference evidence="18 19" key="1">
    <citation type="journal article" date="2020" name="Nature">
        <title>Six reference-quality genomes reveal evolution of bat adaptations.</title>
        <authorList>
            <person name="Jebb D."/>
            <person name="Huang Z."/>
            <person name="Pippel M."/>
            <person name="Hughes G.M."/>
            <person name="Lavrichenko K."/>
            <person name="Devanna P."/>
            <person name="Winkler S."/>
            <person name="Jermiin L.S."/>
            <person name="Skirmuntt E.C."/>
            <person name="Katzourakis A."/>
            <person name="Burkitt-Gray L."/>
            <person name="Ray D.A."/>
            <person name="Sullivan K.A.M."/>
            <person name="Roscito J.G."/>
            <person name="Kirilenko B.M."/>
            <person name="Davalos L.M."/>
            <person name="Corthals A.P."/>
            <person name="Power M.L."/>
            <person name="Jones G."/>
            <person name="Ransome R.D."/>
            <person name="Dechmann D.K.N."/>
            <person name="Locatelli A.G."/>
            <person name="Puechmaille S.J."/>
            <person name="Fedrigo O."/>
            <person name="Jarvis E.D."/>
            <person name="Hiller M."/>
            <person name="Vernes S.C."/>
            <person name="Myers E.W."/>
            <person name="Teeling E.C."/>
        </authorList>
    </citation>
    <scope>NUCLEOTIDE SEQUENCE [LARGE SCALE GENOMIC DNA]</scope>
    <source>
        <strain evidence="18">MRouAeg1</strain>
        <tissue evidence="18">Muscle</tissue>
    </source>
</reference>
<evidence type="ECO:0000256" key="4">
    <source>
        <dbReference type="ARBA" id="ARBA00022737"/>
    </source>
</evidence>
<keyword evidence="4" id="KW-0677">Repeat</keyword>
<dbReference type="EMBL" id="JACASE010000001">
    <property type="protein sequence ID" value="KAF6504314.1"/>
    <property type="molecule type" value="Genomic_DNA"/>
</dbReference>
<evidence type="ECO:0000256" key="13">
    <source>
        <dbReference type="ARBA" id="ARBA00074456"/>
    </source>
</evidence>
<evidence type="ECO:0000256" key="15">
    <source>
        <dbReference type="SAM" id="MobiDB-lite"/>
    </source>
</evidence>
<keyword evidence="5" id="KW-0227">DNA damage</keyword>
<dbReference type="PROSITE" id="PS51294">
    <property type="entry name" value="HTH_MYB"/>
    <property type="match status" value="2"/>
</dbReference>
<comment type="similarity">
    <text evidence="1">Belongs to the CEF1 family.</text>
</comment>
<feature type="region of interest" description="Disordered" evidence="15">
    <location>
        <begin position="245"/>
        <end position="278"/>
    </location>
</feature>
<dbReference type="SMART" id="SM00717">
    <property type="entry name" value="SANT"/>
    <property type="match status" value="2"/>
</dbReference>
<evidence type="ECO:0000256" key="10">
    <source>
        <dbReference type="ARBA" id="ARBA00023242"/>
    </source>
</evidence>
<dbReference type="InterPro" id="IPR017930">
    <property type="entry name" value="Myb_dom"/>
</dbReference>
<keyword evidence="2" id="KW-0507">mRNA processing</keyword>
<evidence type="ECO:0000256" key="7">
    <source>
        <dbReference type="ARBA" id="ARBA00023125"/>
    </source>
</evidence>
<keyword evidence="10" id="KW-0539">Nucleus</keyword>
<keyword evidence="11" id="KW-0131">Cell cycle</keyword>
<dbReference type="InterPro" id="IPR001005">
    <property type="entry name" value="SANT/Myb"/>
</dbReference>
<dbReference type="GO" id="GO:0000974">
    <property type="term" value="C:Prp19 complex"/>
    <property type="evidence" value="ECO:0007669"/>
    <property type="project" value="InterPro"/>
</dbReference>
<evidence type="ECO:0000259" key="16">
    <source>
        <dbReference type="PROSITE" id="PS50090"/>
    </source>
</evidence>
<evidence type="ECO:0000256" key="8">
    <source>
        <dbReference type="ARBA" id="ARBA00023187"/>
    </source>
</evidence>
<feature type="compositionally biased region" description="Basic and acidic residues" evidence="15">
    <location>
        <begin position="118"/>
        <end position="127"/>
    </location>
</feature>
<dbReference type="CDD" id="cd11659">
    <property type="entry name" value="SANT_CDC5_II"/>
    <property type="match status" value="1"/>
</dbReference>
<dbReference type="InterPro" id="IPR047242">
    <property type="entry name" value="CDC5L/Cef1"/>
</dbReference>
<evidence type="ECO:0000256" key="12">
    <source>
        <dbReference type="ARBA" id="ARBA00057681"/>
    </source>
</evidence>
<feature type="coiled-coil region" evidence="14">
    <location>
        <begin position="584"/>
        <end position="618"/>
    </location>
</feature>
<feature type="compositionally biased region" description="Basic and acidic residues" evidence="15">
    <location>
        <begin position="245"/>
        <end position="265"/>
    </location>
</feature>
<comment type="function">
    <text evidence="12">DNA-binding protein involved in cell cycle control. May act as a transcription activator. Plays a role in pre-mRNA splicing as core component of precatalytic, catalytic and postcatalytic spliceosomal complexes. Component of the PRP19-CDC5L complex that forms an integral part of the spliceosome and is required for activating pre-mRNA splicing. The PRP19-CDC5L complex may also play a role in the response to DNA damage (DDR). As a component of the minor spliceosome, involved in the splicing of U12-type introns in pre-mRNAs.</text>
</comment>
<dbReference type="GO" id="GO:0051301">
    <property type="term" value="P:cell division"/>
    <property type="evidence" value="ECO:0007669"/>
    <property type="project" value="UniProtKB-KW"/>
</dbReference>
<dbReference type="InterPro" id="IPR021786">
    <property type="entry name" value="Cdc5p/Cef1_C"/>
</dbReference>
<dbReference type="SUPFAM" id="SSF46689">
    <property type="entry name" value="Homeodomain-like"/>
    <property type="match status" value="1"/>
</dbReference>
<dbReference type="Proteomes" id="UP000593571">
    <property type="component" value="Unassembled WGS sequence"/>
</dbReference>
<evidence type="ECO:0000256" key="14">
    <source>
        <dbReference type="SAM" id="Coils"/>
    </source>
</evidence>
<dbReference type="Pfam" id="PF11831">
    <property type="entry name" value="Myb_Cef"/>
    <property type="match status" value="1"/>
</dbReference>
<dbReference type="InterPro" id="IPR009057">
    <property type="entry name" value="Homeodomain-like_sf"/>
</dbReference>
<feature type="region of interest" description="Disordered" evidence="15">
    <location>
        <begin position="108"/>
        <end position="143"/>
    </location>
</feature>
<dbReference type="PROSITE" id="PS50090">
    <property type="entry name" value="MYB_LIKE"/>
    <property type="match status" value="2"/>
</dbReference>
<keyword evidence="6 14" id="KW-0175">Coiled coil</keyword>
<accession>A0A7J8K628</accession>
<comment type="caution">
    <text evidence="18">The sequence shown here is derived from an EMBL/GenBank/DDBJ whole genome shotgun (WGS) entry which is preliminary data.</text>
</comment>
<dbReference type="FunFam" id="1.10.10.60:FF:000091">
    <property type="entry name" value="CDC5 cell division cycle 5-like"/>
    <property type="match status" value="1"/>
</dbReference>
<keyword evidence="3" id="KW-0747">Spliceosome</keyword>
<evidence type="ECO:0000256" key="5">
    <source>
        <dbReference type="ARBA" id="ARBA00022763"/>
    </source>
</evidence>
<gene>
    <name evidence="18" type="ORF">HJG63_002530</name>
</gene>
<dbReference type="PANTHER" id="PTHR45885">
    <property type="entry name" value="CELL DIVISION CYCLE 5-LIKE PROTEIN"/>
    <property type="match status" value="1"/>
</dbReference>
<sequence>MPRIMIKGGVWRNTEDEILKAAVMKYGKNQWSRIASLLHRKSAKQCKARWYEWLDPSIKKTEWSREEEEKLLHLAKLMPTQWRTIAPIIGRTAAQCLEHYEFLLDKAAQRDNEEETTDDPRKLKPGEIDPNPETKPARPDPIDMDEDELEMLSEARARLANTQGKKAKRKAREKQLEEARRLAALQKRRELRAAGIEIQKKRKKKRGVDYNAEIPFEKKPALGFYDTSEENYQALDADFRKLRQQDLDGELRSEKEGRDRKKDKLNINPEDGMADYSDPSYVKQMERESREHLRLGLLGLPAPKNDFEIVLPENAEKELEDREIDDTYVEDAADVDARKQAIRDAERVKEMKRMHKAVQKDLPRPTEVNETILRPLNVEPPLTDLQKSEELIKKEMITMLHYDLLHHPYEPLGNKKGKTVGFATNNSEHISYLEHNPYEKFSKEELKKAQDVLVQEMEVVKQGMSHGELSSEAYNQVWEECYSQVLYLPGQSRYTRANLASKKDRIESLEKRLEINRGHMTTEAKRAAKMEKKMKILLGGYQSRAMGLMKQLNDLWDQIEQAYLELRTFEELKKHEDSAIPRRLECLKEDVQRQQEREKELQHRYADLLLEKETLKAKF</sequence>
<dbReference type="GO" id="GO:0000398">
    <property type="term" value="P:mRNA splicing, via spliceosome"/>
    <property type="evidence" value="ECO:0007669"/>
    <property type="project" value="InterPro"/>
</dbReference>
<name>A0A7J8K628_ROUAE</name>
<feature type="domain" description="Myb-like" evidence="16">
    <location>
        <begin position="55"/>
        <end position="104"/>
    </location>
</feature>